<protein>
    <submittedName>
        <fullName evidence="2">Uncharacterized protein</fullName>
    </submittedName>
</protein>
<gene>
    <name evidence="2" type="primary">LOC107831876</name>
</gene>
<dbReference type="AlphaFoldDB" id="A0A1S4DP12"/>
<dbReference type="OMA" id="AMVANEM"/>
<evidence type="ECO:0000313" key="2">
    <source>
        <dbReference type="RefSeq" id="XP_016515162.1"/>
    </source>
</evidence>
<dbReference type="PANTHER" id="PTHR32108:SF9">
    <property type="entry name" value="REVERSE TRANSCRIPTASE RNASE H-LIKE DOMAIN-CONTAINING PROTEIN"/>
    <property type="match status" value="1"/>
</dbReference>
<proteinExistence type="predicted"/>
<dbReference type="RefSeq" id="XP_016515162.1">
    <property type="nucleotide sequence ID" value="XM_016659676.1"/>
</dbReference>
<evidence type="ECO:0000256" key="1">
    <source>
        <dbReference type="SAM" id="MobiDB-lite"/>
    </source>
</evidence>
<sequence>MEEDEMVEYFLQAVEPTYFGHLISAIGKSFNDVVTMGGMVEELLKSSKIMSYSAIKATTQAIQSGTGSLLGKKKKDDVAMFVSGSGRGPRGSPHQYTQPRPQPQAYTQAPYNPSQHYFPPQDPQYSVRPPQYHVHHAQSYAQPPPYPQWRAPTPQNPYPPPQPYRNPTGPNFRSRPDYRKERLQRKETFTPLGESYTSLFQRLRQLDVLRPIEPKTPNPPPRNLDYSLRYAYCSDAPGHDMKKCWHLKRNPEAPNINQNPLPAHAEAHMIEIVHKDGEAKNSSKFVMMIRASESNPVKAPDSAKVMPLTVEGVSEKLSTLNVKPSVLVVKGPLIDVEANQEKQKVIVPGVPGKPDIIVEGARITPVIIKTVTQLPMVDTKVVPWNYKQVIVTYKGKEVEEEVNETGGLTRSGRCFTPEELRKAKPFKDGHIPIEKPITVSHLEKIANKIFEANRITFSDDELPIEGTEHNRALYLTVKCEDSTVSRIHMNNVCVRGFDGGGKDSISDIMLELSVGPVEFTMKFQVLDVAVSYNLLLGRPWIHAAKEIVVHSDENLSAYNDTIVPFIEIEDDKGPWVYQTIETVYVEKILEGECIPGPKLSFASAMVANEMLKNGFVPGKGL</sequence>
<dbReference type="KEGG" id="nta:107831876"/>
<feature type="non-terminal residue" evidence="2">
    <location>
        <position position="621"/>
    </location>
</feature>
<dbReference type="OrthoDB" id="1301501at2759"/>
<dbReference type="STRING" id="4097.A0A1S4DP12"/>
<name>A0A1S4DP12_TOBAC</name>
<dbReference type="CDD" id="cd00303">
    <property type="entry name" value="retropepsin_like"/>
    <property type="match status" value="1"/>
</dbReference>
<dbReference type="PaxDb" id="4097-A0A1S4DP12"/>
<feature type="compositionally biased region" description="Pro residues" evidence="1">
    <location>
        <begin position="154"/>
        <end position="164"/>
    </location>
</feature>
<organism evidence="2">
    <name type="scientific">Nicotiana tabacum</name>
    <name type="common">Common tobacco</name>
    <dbReference type="NCBI Taxonomy" id="4097"/>
    <lineage>
        <taxon>Eukaryota</taxon>
        <taxon>Viridiplantae</taxon>
        <taxon>Streptophyta</taxon>
        <taxon>Embryophyta</taxon>
        <taxon>Tracheophyta</taxon>
        <taxon>Spermatophyta</taxon>
        <taxon>Magnoliopsida</taxon>
        <taxon>eudicotyledons</taxon>
        <taxon>Gunneridae</taxon>
        <taxon>Pentapetalae</taxon>
        <taxon>asterids</taxon>
        <taxon>lamiids</taxon>
        <taxon>Solanales</taxon>
        <taxon>Solanaceae</taxon>
        <taxon>Nicotianoideae</taxon>
        <taxon>Nicotianeae</taxon>
        <taxon>Nicotiana</taxon>
    </lineage>
</organism>
<reference evidence="2" key="1">
    <citation type="submission" date="2025-08" db="UniProtKB">
        <authorList>
            <consortium name="RefSeq"/>
        </authorList>
    </citation>
    <scope>IDENTIFICATION</scope>
</reference>
<accession>A0A1S4DP12</accession>
<feature type="region of interest" description="Disordered" evidence="1">
    <location>
        <begin position="80"/>
        <end position="177"/>
    </location>
</feature>
<dbReference type="PANTHER" id="PTHR32108">
    <property type="entry name" value="DNA-DIRECTED RNA POLYMERASE SUBUNIT ALPHA"/>
    <property type="match status" value="1"/>
</dbReference>
<feature type="compositionally biased region" description="Polar residues" evidence="1">
    <location>
        <begin position="94"/>
        <end position="115"/>
    </location>
</feature>